<dbReference type="PANTHER" id="PTHR47784:SF7">
    <property type="entry name" value="ZN(II)2CYS6 TRANSCRIPTION FACTOR (EUROFUNG)"/>
    <property type="match status" value="1"/>
</dbReference>
<organism evidence="4 5">
    <name type="scientific">Pseudogymnoascus verrucosus</name>
    <dbReference type="NCBI Taxonomy" id="342668"/>
    <lineage>
        <taxon>Eukaryota</taxon>
        <taxon>Fungi</taxon>
        <taxon>Dikarya</taxon>
        <taxon>Ascomycota</taxon>
        <taxon>Pezizomycotina</taxon>
        <taxon>Leotiomycetes</taxon>
        <taxon>Thelebolales</taxon>
        <taxon>Thelebolaceae</taxon>
        <taxon>Pseudogymnoascus</taxon>
    </lineage>
</organism>
<dbReference type="SMART" id="SM00066">
    <property type="entry name" value="GAL4"/>
    <property type="match status" value="1"/>
</dbReference>
<gene>
    <name evidence="4" type="ORF">VE01_01237</name>
</gene>
<dbReference type="InterPro" id="IPR001138">
    <property type="entry name" value="Zn2Cys6_DnaBD"/>
</dbReference>
<dbReference type="SUPFAM" id="SSF57701">
    <property type="entry name" value="Zn2/Cys6 DNA-binding domain"/>
    <property type="match status" value="1"/>
</dbReference>
<feature type="domain" description="Zn(2)-C6 fungal-type" evidence="3">
    <location>
        <begin position="70"/>
        <end position="100"/>
    </location>
</feature>
<protein>
    <recommendedName>
        <fullName evidence="3">Zn(2)-C6 fungal-type domain-containing protein</fullName>
    </recommendedName>
</protein>
<dbReference type="InterPro" id="IPR036864">
    <property type="entry name" value="Zn2-C6_fun-type_DNA-bd_sf"/>
</dbReference>
<dbReference type="Pfam" id="PF00172">
    <property type="entry name" value="Zn_clus"/>
    <property type="match status" value="1"/>
</dbReference>
<dbReference type="GO" id="GO:0001228">
    <property type="term" value="F:DNA-binding transcription activator activity, RNA polymerase II-specific"/>
    <property type="evidence" value="ECO:0007669"/>
    <property type="project" value="TreeGrafter"/>
</dbReference>
<evidence type="ECO:0000259" key="3">
    <source>
        <dbReference type="PROSITE" id="PS50048"/>
    </source>
</evidence>
<dbReference type="Gene3D" id="4.10.240.10">
    <property type="entry name" value="Zn(2)-C6 fungal-type DNA-binding domain"/>
    <property type="match status" value="1"/>
</dbReference>
<evidence type="ECO:0000256" key="2">
    <source>
        <dbReference type="SAM" id="MobiDB-lite"/>
    </source>
</evidence>
<evidence type="ECO:0000256" key="1">
    <source>
        <dbReference type="ARBA" id="ARBA00023242"/>
    </source>
</evidence>
<dbReference type="Proteomes" id="UP000091956">
    <property type="component" value="Unassembled WGS sequence"/>
</dbReference>
<dbReference type="STRING" id="342668.A0A1B8GY88"/>
<keyword evidence="1" id="KW-0539">Nucleus</keyword>
<dbReference type="RefSeq" id="XP_018134503.2">
    <property type="nucleotide sequence ID" value="XM_018270762.2"/>
</dbReference>
<accession>A0A1B8GY88</accession>
<proteinExistence type="predicted"/>
<reference evidence="5" key="2">
    <citation type="journal article" date="2018" name="Nat. Commun.">
        <title>Extreme sensitivity to ultraviolet light in the fungal pathogen causing white-nose syndrome of bats.</title>
        <authorList>
            <person name="Palmer J.M."/>
            <person name="Drees K.P."/>
            <person name="Foster J.T."/>
            <person name="Lindner D.L."/>
        </authorList>
    </citation>
    <scope>NUCLEOTIDE SEQUENCE [LARGE SCALE GENOMIC DNA]</scope>
    <source>
        <strain evidence="5">UAMH 10579</strain>
    </source>
</reference>
<feature type="compositionally biased region" description="Polar residues" evidence="2">
    <location>
        <begin position="35"/>
        <end position="58"/>
    </location>
</feature>
<sequence>MFDYAQGNESRGTSPFPSSASLNDSLGDIDLVSDAVQSVPSRGSSSLEPPKPRSSSQLGPRKGHKKSRGGCFSCKRRKIKCQETLPSCLNCLRRSLECKYPEVLPHELDVMTVLRRQITRPSAALQSTPTLFTMDDMRFFQHFILNAYPHLPVNNSQVWIQTVPAFSHNYDYLMHSMLGLAATHLSAITNVDYSDAALSHRVRAIEGFNKALSKKPEKEPDGDALLATMYSLTFQSAFMSDSLIEFLIMVRGCVMLSGQLLSQSSIAFFVIDWYSHLRYMEPRLDDLPFVDMALAEGAEASLEALNFVLEDEVNSFYYSELTNVVSGIKASSKLGYWRLVGIYNVMGMLSDANFSAFANPNNTVGQILLAHFMALEVVLLPMLEREYDKTFPTNQLINRCSWFDSIERSVPPEFRHFVRWPAEILNNAREKWKAMAMTSGLTVAKKT</sequence>
<dbReference type="CDD" id="cd00067">
    <property type="entry name" value="GAL4"/>
    <property type="match status" value="1"/>
</dbReference>
<feature type="region of interest" description="Disordered" evidence="2">
    <location>
        <begin position="1"/>
        <end position="70"/>
    </location>
</feature>
<evidence type="ECO:0000313" key="5">
    <source>
        <dbReference type="Proteomes" id="UP000091956"/>
    </source>
</evidence>
<dbReference type="EMBL" id="KV460208">
    <property type="protein sequence ID" value="OBU00771.2"/>
    <property type="molecule type" value="Genomic_DNA"/>
</dbReference>
<dbReference type="Pfam" id="PF11951">
    <property type="entry name" value="Fungal_trans_2"/>
    <property type="match status" value="1"/>
</dbReference>
<keyword evidence="5" id="KW-1185">Reference proteome</keyword>
<dbReference type="PROSITE" id="PS00463">
    <property type="entry name" value="ZN2_CY6_FUNGAL_1"/>
    <property type="match status" value="1"/>
</dbReference>
<dbReference type="PANTHER" id="PTHR47784">
    <property type="entry name" value="STEROL UPTAKE CONTROL PROTEIN 2"/>
    <property type="match status" value="1"/>
</dbReference>
<feature type="compositionally biased region" description="Polar residues" evidence="2">
    <location>
        <begin position="7"/>
        <end position="24"/>
    </location>
</feature>
<dbReference type="InterPro" id="IPR021858">
    <property type="entry name" value="Fun_TF"/>
</dbReference>
<dbReference type="PROSITE" id="PS50048">
    <property type="entry name" value="ZN2_CY6_FUNGAL_2"/>
    <property type="match status" value="1"/>
</dbReference>
<dbReference type="AlphaFoldDB" id="A0A1B8GY88"/>
<dbReference type="GeneID" id="28834623"/>
<dbReference type="GO" id="GO:0008270">
    <property type="term" value="F:zinc ion binding"/>
    <property type="evidence" value="ECO:0007669"/>
    <property type="project" value="InterPro"/>
</dbReference>
<reference evidence="4 5" key="1">
    <citation type="submission" date="2016-03" db="EMBL/GenBank/DDBJ databases">
        <title>Comparative genomics of Pseudogymnoascus destructans, the fungus causing white-nose syndrome of bats.</title>
        <authorList>
            <person name="Palmer J.M."/>
            <person name="Drees K.P."/>
            <person name="Foster J.T."/>
            <person name="Lindner D.L."/>
        </authorList>
    </citation>
    <scope>NUCLEOTIDE SEQUENCE [LARGE SCALE GENOMIC DNA]</scope>
    <source>
        <strain evidence="4 5">UAMH 10579</strain>
    </source>
</reference>
<evidence type="ECO:0000313" key="4">
    <source>
        <dbReference type="EMBL" id="OBU00771.2"/>
    </source>
</evidence>
<feature type="compositionally biased region" description="Basic residues" evidence="2">
    <location>
        <begin position="61"/>
        <end position="70"/>
    </location>
</feature>
<dbReference type="InterPro" id="IPR053157">
    <property type="entry name" value="Sterol_Uptake_Regulator"/>
</dbReference>
<name>A0A1B8GY88_9PEZI</name>